<protein>
    <submittedName>
        <fullName evidence="1">Uncharacterized protein</fullName>
    </submittedName>
</protein>
<sequence>MSKRAGSVLHQAYRIDIPGKEAAVTDFDLESLSIPELERLRDAINQRLLQLRYSTPRSLPELLRMLEEVKVVLSDQGKEWRSLERWQWMDGQIRFWLNPADQVHYRPGWYTIDELILWSQDRGPVLVPQEEEEEELESWTEINGVRIRWLPDGTMERIEG</sequence>
<name>B8GAY4_CHLAD</name>
<dbReference type="KEGG" id="cag:Cagg_3748"/>
<dbReference type="AlphaFoldDB" id="B8GAY4"/>
<keyword evidence="2" id="KW-1185">Reference proteome</keyword>
<evidence type="ECO:0000313" key="1">
    <source>
        <dbReference type="EMBL" id="ACL26584.1"/>
    </source>
</evidence>
<accession>B8GAY4</accession>
<dbReference type="Proteomes" id="UP000002508">
    <property type="component" value="Chromosome"/>
</dbReference>
<proteinExistence type="predicted"/>
<dbReference type="HOGENOM" id="CLU_1883680_0_0_0"/>
<dbReference type="EMBL" id="CP001337">
    <property type="protein sequence ID" value="ACL26584.1"/>
    <property type="molecule type" value="Genomic_DNA"/>
</dbReference>
<gene>
    <name evidence="1" type="ordered locus">Cagg_3748</name>
</gene>
<evidence type="ECO:0000313" key="2">
    <source>
        <dbReference type="Proteomes" id="UP000002508"/>
    </source>
</evidence>
<reference evidence="1" key="1">
    <citation type="submission" date="2008-12" db="EMBL/GenBank/DDBJ databases">
        <title>Complete sequence of Chloroflexus aggregans DSM 9485.</title>
        <authorList>
            <consortium name="US DOE Joint Genome Institute"/>
            <person name="Lucas S."/>
            <person name="Copeland A."/>
            <person name="Lapidus A."/>
            <person name="Glavina del Rio T."/>
            <person name="Dalin E."/>
            <person name="Tice H."/>
            <person name="Pitluck S."/>
            <person name="Foster B."/>
            <person name="Larimer F."/>
            <person name="Land M."/>
            <person name="Hauser L."/>
            <person name="Kyrpides N."/>
            <person name="Mikhailova N."/>
            <person name="Bryant D."/>
            <person name="Richardson P."/>
        </authorList>
    </citation>
    <scope>NUCLEOTIDE SEQUENCE</scope>
    <source>
        <strain evidence="1">DSM 9485</strain>
    </source>
</reference>
<organism evidence="1 2">
    <name type="scientific">Chloroflexus aggregans (strain MD-66 / DSM 9485)</name>
    <dbReference type="NCBI Taxonomy" id="326427"/>
    <lineage>
        <taxon>Bacteria</taxon>
        <taxon>Bacillati</taxon>
        <taxon>Chloroflexota</taxon>
        <taxon>Chloroflexia</taxon>
        <taxon>Chloroflexales</taxon>
        <taxon>Chloroflexineae</taxon>
        <taxon>Chloroflexaceae</taxon>
        <taxon>Chloroflexus</taxon>
    </lineage>
</organism>
<dbReference type="eggNOG" id="ENOG5030T8Q">
    <property type="taxonomic scope" value="Bacteria"/>
</dbReference>